<dbReference type="InterPro" id="IPR049383">
    <property type="entry name" value="UbiD-like_N"/>
</dbReference>
<evidence type="ECO:0000256" key="8">
    <source>
        <dbReference type="ARBA" id="ARBA00023239"/>
    </source>
</evidence>
<evidence type="ECO:0000313" key="17">
    <source>
        <dbReference type="Proteomes" id="UP000509704"/>
    </source>
</evidence>
<comment type="catalytic activity">
    <reaction evidence="12">
        <text>(E)-4-coumarate + H(+) = 4-vinylphenol + CO2</text>
        <dbReference type="Rhea" id="RHEA:33227"/>
        <dbReference type="ChEBI" id="CHEBI:1883"/>
        <dbReference type="ChEBI" id="CHEBI:12876"/>
        <dbReference type="ChEBI" id="CHEBI:15378"/>
        <dbReference type="ChEBI" id="CHEBI:16526"/>
        <dbReference type="EC" id="4.1.1.102"/>
    </reaction>
</comment>
<evidence type="ECO:0000256" key="5">
    <source>
        <dbReference type="ARBA" id="ARBA00022723"/>
    </source>
</evidence>
<keyword evidence="4" id="KW-0288">FMN</keyword>
<dbReference type="InterPro" id="IPR048304">
    <property type="entry name" value="UbiD_Rift_dom"/>
</dbReference>
<feature type="binding site" evidence="12">
    <location>
        <position position="394"/>
    </location>
    <ligand>
        <name>prenylated FMN</name>
        <dbReference type="ChEBI" id="CHEBI:87746"/>
    </ligand>
</feature>
<dbReference type="OrthoDB" id="4878259at2759"/>
<feature type="binding site" evidence="12">
    <location>
        <begin position="170"/>
        <end position="175"/>
    </location>
    <ligand>
        <name>prenylated FMN</name>
        <dbReference type="ChEBI" id="CHEBI:87746"/>
    </ligand>
</feature>
<dbReference type="HAMAP" id="MF_01983">
    <property type="entry name" value="UbiD_FDC"/>
    <property type="match status" value="1"/>
</dbReference>
<keyword evidence="7 12" id="KW-0464">Manganese</keyword>
<feature type="binding site" evidence="12">
    <location>
        <position position="193"/>
    </location>
    <ligand>
        <name>Mn(2+)</name>
        <dbReference type="ChEBI" id="CHEBI:29035"/>
    </ligand>
</feature>
<dbReference type="SUPFAM" id="SSF50475">
    <property type="entry name" value="FMN-binding split barrel"/>
    <property type="match status" value="1"/>
</dbReference>
<evidence type="ECO:0000259" key="15">
    <source>
        <dbReference type="Pfam" id="PF20696"/>
    </source>
</evidence>
<dbReference type="GO" id="GO:0016831">
    <property type="term" value="F:carboxy-lyase activity"/>
    <property type="evidence" value="ECO:0007669"/>
    <property type="project" value="UniProtKB-UniRule"/>
</dbReference>
<dbReference type="Proteomes" id="UP000509704">
    <property type="component" value="Chromosome 1"/>
</dbReference>
<comment type="catalytic activity">
    <reaction evidence="12">
        <text>(E)-ferulate + H(+) = 2-methoxy-4-vinylphenol + CO2</text>
        <dbReference type="Rhea" id="RHEA:33807"/>
        <dbReference type="ChEBI" id="CHEBI:15378"/>
        <dbReference type="ChEBI" id="CHEBI:16526"/>
        <dbReference type="ChEBI" id="CHEBI:29749"/>
        <dbReference type="ChEBI" id="CHEBI:42438"/>
        <dbReference type="EC" id="4.1.1.102"/>
    </reaction>
</comment>
<dbReference type="SUPFAM" id="SSF143968">
    <property type="entry name" value="UbiD C-terminal domain-like"/>
    <property type="match status" value="1"/>
</dbReference>
<proteinExistence type="inferred from homology"/>
<dbReference type="GO" id="GO:0046281">
    <property type="term" value="P:cinnamic acid catabolic process"/>
    <property type="evidence" value="ECO:0007669"/>
    <property type="project" value="UniProtKB-UniRule"/>
</dbReference>
<dbReference type="InterPro" id="IPR032903">
    <property type="entry name" value="FDC-like"/>
</dbReference>
<evidence type="ECO:0000256" key="12">
    <source>
        <dbReference type="HAMAP-Rule" id="MF_03196"/>
    </source>
</evidence>
<comment type="function">
    <text evidence="12">Catalyzes the reversible decarboxylation of aromatic carboxylic acids like ferulic acid, p-coumaric acid or cinnamic acid, producing the corresponding vinyl derivatives 4-vinylphenol, 4-vinylguaiacol, and styrene, respectively, which play the role of aroma metabolites.</text>
</comment>
<dbReference type="GO" id="GO:0033494">
    <property type="term" value="P:ferulate metabolic process"/>
    <property type="evidence" value="ECO:0007669"/>
    <property type="project" value="UniProtKB-UniRule"/>
</dbReference>
<dbReference type="EMBL" id="CP058604">
    <property type="protein sequence ID" value="QLG70956.1"/>
    <property type="molecule type" value="Genomic_DNA"/>
</dbReference>
<evidence type="ECO:0000259" key="14">
    <source>
        <dbReference type="Pfam" id="PF20695"/>
    </source>
</evidence>
<dbReference type="InterPro" id="IPR049381">
    <property type="entry name" value="UbiD-like_C"/>
</dbReference>
<dbReference type="Pfam" id="PF01977">
    <property type="entry name" value="UbiD"/>
    <property type="match status" value="1"/>
</dbReference>
<gene>
    <name evidence="12" type="primary">FDC1</name>
    <name evidence="16" type="ORF">HG535_0A09030</name>
</gene>
<dbReference type="AlphaFoldDB" id="A0A7H9AXJ1"/>
<dbReference type="Gene3D" id="1.20.5.4570">
    <property type="match status" value="1"/>
</dbReference>
<evidence type="ECO:0000256" key="1">
    <source>
        <dbReference type="ARBA" id="ARBA00001936"/>
    </source>
</evidence>
<evidence type="ECO:0000256" key="4">
    <source>
        <dbReference type="ARBA" id="ARBA00022643"/>
    </source>
</evidence>
<feature type="binding site" evidence="12">
    <location>
        <begin position="192"/>
        <end position="193"/>
    </location>
    <ligand>
        <name>prenylated FMN</name>
        <dbReference type="ChEBI" id="CHEBI:87746"/>
    </ligand>
</feature>
<name>A0A7H9AXJ1_ZYGMR</name>
<dbReference type="EC" id="4.1.1.102" evidence="10 12"/>
<keyword evidence="3" id="KW-0285">Flavoprotein</keyword>
<dbReference type="PANTHER" id="PTHR30108:SF17">
    <property type="entry name" value="FERULIC ACID DECARBOXYLASE 1"/>
    <property type="match status" value="1"/>
</dbReference>
<sequence length="503" mass="56216">MAELNPALQFRDFLQALKNENDLVEITEEVDPCLELGAIMRKAYESRLPAPLFTNVKGASKDLFSMFGCPAGLRSEEFGDHGRIAHHLGLDPKTPIKDIIDFLLDCKKKKPIPPKVVSFAEAECKRHIIAEEDIHLEKLPTPLLHQSDGGKYLQTYGMWILQTPDKKWTNWSIARGMVANDKQITGLVIKPQHIRQIADAWAAVGKGDEIPFALCFGVPPAAILVSSMPIPAGQSESDYIGAILGEPVPVVKCETNDLMVPATSEMVLEGTLSLNNTFKEGPFGEMHGYVFDNQDHPCPLYTVKTMTYRDNAILPVSNPGVCTDETHTLIGSLVAAEAKQLAIDSNLPIIDAFVPYESQALWLVLKVDLKKLQELKNTPEEFSKMVGDLYFNNKVGFIIHEIVLVADDIDIFNFKEVFWAYVTRHTPVADQLNFDDVTSFPLAPFVSQSPRIKTMRGGKCVTNCIFKQEYVGKLDYVTCSFEKGYPKDLVNSINENWKKYGYK</sequence>
<keyword evidence="5 12" id="KW-0479">Metal-binding</keyword>
<evidence type="ECO:0000313" key="16">
    <source>
        <dbReference type="EMBL" id="QLG70956.1"/>
    </source>
</evidence>
<dbReference type="NCBIfam" id="TIGR00148">
    <property type="entry name" value="UbiD family decarboxylase"/>
    <property type="match status" value="1"/>
</dbReference>
<evidence type="ECO:0000256" key="10">
    <source>
        <dbReference type="ARBA" id="ARBA00066982"/>
    </source>
</evidence>
<feature type="binding site" evidence="12">
    <location>
        <position position="236"/>
    </location>
    <ligand>
        <name>Mn(2+)</name>
        <dbReference type="ChEBI" id="CHEBI:29035"/>
    </ligand>
</feature>
<evidence type="ECO:0000256" key="7">
    <source>
        <dbReference type="ARBA" id="ARBA00023211"/>
    </source>
</evidence>
<dbReference type="FunFam" id="3.40.1670.10:FF:000004">
    <property type="entry name" value="Ferulic acid decarboxylase 1"/>
    <property type="match status" value="1"/>
</dbReference>
<keyword evidence="17" id="KW-1185">Reference proteome</keyword>
<dbReference type="Gene3D" id="3.40.1670.10">
    <property type="entry name" value="UbiD C-terminal domain-like"/>
    <property type="match status" value="1"/>
</dbReference>
<comment type="cofactor">
    <cofactor evidence="1 12">
        <name>Mn(2+)</name>
        <dbReference type="ChEBI" id="CHEBI:29035"/>
    </cofactor>
</comment>
<evidence type="ECO:0000256" key="9">
    <source>
        <dbReference type="ARBA" id="ARBA00051594"/>
    </source>
</evidence>
<dbReference type="GO" id="GO:0046872">
    <property type="term" value="F:metal ion binding"/>
    <property type="evidence" value="ECO:0007669"/>
    <property type="project" value="UniProtKB-KW"/>
</dbReference>
<comment type="subunit">
    <text evidence="12">Homodimer. May form higher order oligomers.</text>
</comment>
<feature type="binding site" evidence="12">
    <location>
        <position position="170"/>
    </location>
    <ligand>
        <name>Mn(2+)</name>
        <dbReference type="ChEBI" id="CHEBI:29035"/>
    </ligand>
</feature>
<organism evidence="16 17">
    <name type="scientific">Zygotorulaspora mrakii</name>
    <name type="common">Zygosaccharomyces mrakii</name>
    <dbReference type="NCBI Taxonomy" id="42260"/>
    <lineage>
        <taxon>Eukaryota</taxon>
        <taxon>Fungi</taxon>
        <taxon>Dikarya</taxon>
        <taxon>Ascomycota</taxon>
        <taxon>Saccharomycotina</taxon>
        <taxon>Saccharomycetes</taxon>
        <taxon>Saccharomycetales</taxon>
        <taxon>Saccharomycetaceae</taxon>
        <taxon>Zygotorulaspora</taxon>
    </lineage>
</organism>
<comment type="subcellular location">
    <subcellularLocation>
        <location evidence="12">Cytoplasm</location>
    </subcellularLocation>
</comment>
<comment type="similarity">
    <text evidence="12">Belongs to the UbiD family. UbiD-like/FDC subfamily.</text>
</comment>
<feature type="domain" description="3-octaprenyl-4-hydroxybenzoate carboxy-lyase-like Rift-related" evidence="13">
    <location>
        <begin position="116"/>
        <end position="320"/>
    </location>
</feature>
<evidence type="ECO:0000256" key="11">
    <source>
        <dbReference type="ARBA" id="ARBA00072003"/>
    </source>
</evidence>
<keyword evidence="6 12" id="KW-0210">Decarboxylase</keyword>
<evidence type="ECO:0000256" key="2">
    <source>
        <dbReference type="ARBA" id="ARBA00022490"/>
    </source>
</evidence>
<feature type="domain" description="3-octaprenyl-4-hydroxybenzoate carboxy-lyase-like C-terminal" evidence="15">
    <location>
        <begin position="327"/>
        <end position="464"/>
    </location>
</feature>
<evidence type="ECO:0000256" key="3">
    <source>
        <dbReference type="ARBA" id="ARBA00022630"/>
    </source>
</evidence>
<reference evidence="16 17" key="1">
    <citation type="submission" date="2020-07" db="EMBL/GenBank/DDBJ databases">
        <title>The yeast mating-type switching endonuclease HO is a domesticated member of an unorthodox homing genetic element family.</title>
        <authorList>
            <person name="Coughlan A.Y."/>
            <person name="Lombardi L."/>
            <person name="Braun-Galleani S."/>
            <person name="Martos A.R."/>
            <person name="Galeote V."/>
            <person name="Bigey F."/>
            <person name="Dequin S."/>
            <person name="Byrne K.P."/>
            <person name="Wolfe K.H."/>
        </authorList>
    </citation>
    <scope>NUCLEOTIDE SEQUENCE [LARGE SCALE GENOMIC DNA]</scope>
    <source>
        <strain evidence="16 17">NRRL Y-6702</strain>
    </source>
</reference>
<keyword evidence="2 12" id="KW-0963">Cytoplasm</keyword>
<dbReference type="InterPro" id="IPR002830">
    <property type="entry name" value="UbiD"/>
</dbReference>
<accession>A0A7H9AXJ1</accession>
<comment type="catalytic activity">
    <reaction evidence="9 12">
        <text>(E)-cinnamate + H(+) = styrene + CO2</text>
        <dbReference type="Rhea" id="RHEA:46920"/>
        <dbReference type="ChEBI" id="CHEBI:15378"/>
        <dbReference type="ChEBI" id="CHEBI:15669"/>
        <dbReference type="ChEBI" id="CHEBI:16526"/>
        <dbReference type="ChEBI" id="CHEBI:27452"/>
        <dbReference type="EC" id="4.1.1.102"/>
    </reaction>
</comment>
<feature type="binding site" evidence="12">
    <location>
        <position position="236"/>
    </location>
    <ligand>
        <name>prenylated FMN</name>
        <dbReference type="ChEBI" id="CHEBI:87746"/>
    </ligand>
</feature>
<dbReference type="GO" id="GO:0005737">
    <property type="term" value="C:cytoplasm"/>
    <property type="evidence" value="ECO:0007669"/>
    <property type="project" value="UniProtKB-SubCell"/>
</dbReference>
<dbReference type="Pfam" id="PF20696">
    <property type="entry name" value="UbiD_C"/>
    <property type="match status" value="1"/>
</dbReference>
<feature type="domain" description="3-octaprenyl-4-hydroxybenzoate carboxy-lyase-like N-terminal" evidence="14">
    <location>
        <begin position="14"/>
        <end position="102"/>
    </location>
</feature>
<protein>
    <recommendedName>
        <fullName evidence="11 12">Ferulic acid decarboxylase 1</fullName>
        <ecNumber evidence="10 12">4.1.1.102</ecNumber>
    </recommendedName>
    <alternativeName>
        <fullName evidence="12">Phenacrylate decarboxylase</fullName>
    </alternativeName>
</protein>
<feature type="active site" description="Proton donor" evidence="12">
    <location>
        <position position="285"/>
    </location>
</feature>
<evidence type="ECO:0000259" key="13">
    <source>
        <dbReference type="Pfam" id="PF01977"/>
    </source>
</evidence>
<evidence type="ECO:0000256" key="6">
    <source>
        <dbReference type="ARBA" id="ARBA00022793"/>
    </source>
</evidence>
<dbReference type="Pfam" id="PF20695">
    <property type="entry name" value="UbiD_N"/>
    <property type="match status" value="1"/>
</dbReference>
<dbReference type="PANTHER" id="PTHR30108">
    <property type="entry name" value="3-OCTAPRENYL-4-HYDROXYBENZOATE CARBOXY-LYASE-RELATED"/>
    <property type="match status" value="1"/>
</dbReference>
<keyword evidence="8 12" id="KW-0456">Lyase</keyword>
<comment type="cofactor">
    <cofactor evidence="12">
        <name>prenylated FMN</name>
        <dbReference type="ChEBI" id="CHEBI:87746"/>
    </cofactor>
    <text evidence="12">Binds 1 prenylated FMN per subunit.</text>
</comment>